<keyword evidence="2" id="KW-1185">Reference proteome</keyword>
<gene>
    <name evidence="1" type="ORF">HPB47_006750</name>
</gene>
<proteinExistence type="predicted"/>
<dbReference type="EMBL" id="JABSTQ010010991">
    <property type="protein sequence ID" value="KAG0416074.1"/>
    <property type="molecule type" value="Genomic_DNA"/>
</dbReference>
<sequence length="1025" mass="115062">MTDPDKSETVDDKRDKGDARSDFSPARASANPTQALSPTESSDTIEERRQSSKLPEDASPVWQPLPEGEYSEGEWIKWDPADVYRRVLMLRNTAPTPEHTAADAARAPESLWVNERLYSIDNLQHWDNGTISTEDKNSSGGPSSDEPSEDLRRTAVPLVVTPEPKNVIVTTTPFSDSQSFRLMESRLPYRNEPGIDRDEEARRVYEAQSLAIYDTETGESKRLGGTGTSTVDESGEPDTDVSPPMQEEASGKLSVDKASVATSPTSSPSGEDLMTLMNLREYGAATSSRPLPLTSWDQASSTTQLVQASPAKADAVRRDHDRDWHSTVAAVRTRIPSCLLLFNLFLAFILVLMAHLQTLHGVLHEPPTASSGTTASYRPDRPVCQGVHCSGAGTHLFYMLNRSADPCRSAFDLVCRPWVRQTPANYHRVLLGTERVFVDRTLLEIDKLLRSQHLATSESKTSTAKLALLYNRCMDDRLRDNEGLDYFRNVMRRYELHQWPYHDGDVFGQPRQALKRFVYETGSDPYFKVQLRKNSSHSLVLAIDCPSLGLPPMSFVNGTVDVEHYIEYAKTIIQETSANTIDARSVATTIVQFETDLARLHVTHCNDRTKYFQRTTDELRADNWNWKEFLSFITEGTIDQDIVLVRSWEYLNHVIAIIESNNVAGANYLGWKVASRLLPYTTTRIATITEEFLASTGLQARPTFQQCLAQVNQVIPFAMGRLYVKATYPTSTSYSAFRVAYHLIQGLDRKVKLERWLGNGIESSYRRFRSAMGITLAYPSWIDNDTLLDAHYASVHVTNSYLESHMSAATTTFRHTLDPAVSMRGRESFLFPNNIRWTTDPSTPPMYDLLDNHVYLLPAILQPPHFVEETAPALNFGGLGFLLAGDLVDEVVSLRKGGWTGLEVTTEMQERFKCLAGRLQDSVATSLLGTKLAYLSYQMNRGFGDDQALRGLETMSPDQLFFVAIARSLCSTVRDQDYVGVVSRRSPIGAENLVDAVLLNLPEYLDAFNCTRDWQSNDFDICFRK</sequence>
<organism evidence="1 2">
    <name type="scientific">Ixodes persulcatus</name>
    <name type="common">Taiga tick</name>
    <dbReference type="NCBI Taxonomy" id="34615"/>
    <lineage>
        <taxon>Eukaryota</taxon>
        <taxon>Metazoa</taxon>
        <taxon>Ecdysozoa</taxon>
        <taxon>Arthropoda</taxon>
        <taxon>Chelicerata</taxon>
        <taxon>Arachnida</taxon>
        <taxon>Acari</taxon>
        <taxon>Parasitiformes</taxon>
        <taxon>Ixodida</taxon>
        <taxon>Ixodoidea</taxon>
        <taxon>Ixodidae</taxon>
        <taxon>Ixodinae</taxon>
        <taxon>Ixodes</taxon>
    </lineage>
</organism>
<reference evidence="1 2" key="1">
    <citation type="journal article" date="2020" name="Cell">
        <title>Large-Scale Comparative Analyses of Tick Genomes Elucidate Their Genetic Diversity and Vector Capacities.</title>
        <authorList>
            <consortium name="Tick Genome and Microbiome Consortium (TIGMIC)"/>
            <person name="Jia N."/>
            <person name="Wang J."/>
            <person name="Shi W."/>
            <person name="Du L."/>
            <person name="Sun Y."/>
            <person name="Zhan W."/>
            <person name="Jiang J.F."/>
            <person name="Wang Q."/>
            <person name="Zhang B."/>
            <person name="Ji P."/>
            <person name="Bell-Sakyi L."/>
            <person name="Cui X.M."/>
            <person name="Yuan T.T."/>
            <person name="Jiang B.G."/>
            <person name="Yang W.F."/>
            <person name="Lam T.T."/>
            <person name="Chang Q.C."/>
            <person name="Ding S.J."/>
            <person name="Wang X.J."/>
            <person name="Zhu J.G."/>
            <person name="Ruan X.D."/>
            <person name="Zhao L."/>
            <person name="Wei J.T."/>
            <person name="Ye R.Z."/>
            <person name="Que T.C."/>
            <person name="Du C.H."/>
            <person name="Zhou Y.H."/>
            <person name="Cheng J.X."/>
            <person name="Dai P.F."/>
            <person name="Guo W.B."/>
            <person name="Han X.H."/>
            <person name="Huang E.J."/>
            <person name="Li L.F."/>
            <person name="Wei W."/>
            <person name="Gao Y.C."/>
            <person name="Liu J.Z."/>
            <person name="Shao H.Z."/>
            <person name="Wang X."/>
            <person name="Wang C.C."/>
            <person name="Yang T.C."/>
            <person name="Huo Q.B."/>
            <person name="Li W."/>
            <person name="Chen H.Y."/>
            <person name="Chen S.E."/>
            <person name="Zhou L.G."/>
            <person name="Ni X.B."/>
            <person name="Tian J.H."/>
            <person name="Sheng Y."/>
            <person name="Liu T."/>
            <person name="Pan Y.S."/>
            <person name="Xia L.Y."/>
            <person name="Li J."/>
            <person name="Zhao F."/>
            <person name="Cao W.C."/>
        </authorList>
    </citation>
    <scope>NUCLEOTIDE SEQUENCE [LARGE SCALE GENOMIC DNA]</scope>
    <source>
        <strain evidence="1">Iper-2018</strain>
    </source>
</reference>
<accession>A0AC60PAE3</accession>
<name>A0AC60PAE3_IXOPE</name>
<evidence type="ECO:0000313" key="2">
    <source>
        <dbReference type="Proteomes" id="UP000805193"/>
    </source>
</evidence>
<comment type="caution">
    <text evidence="1">The sequence shown here is derived from an EMBL/GenBank/DDBJ whole genome shotgun (WGS) entry which is preliminary data.</text>
</comment>
<protein>
    <submittedName>
        <fullName evidence="1">Uncharacterized protein</fullName>
    </submittedName>
</protein>
<evidence type="ECO:0000313" key="1">
    <source>
        <dbReference type="EMBL" id="KAG0416074.1"/>
    </source>
</evidence>
<dbReference type="Proteomes" id="UP000805193">
    <property type="component" value="Unassembled WGS sequence"/>
</dbReference>